<protein>
    <recommendedName>
        <fullName evidence="3">RCC1 repeat-containing protein</fullName>
    </recommendedName>
</protein>
<organism evidence="1 2">
    <name type="scientific">Brevibacillus brevis</name>
    <name type="common">Bacillus brevis</name>
    <dbReference type="NCBI Taxonomy" id="1393"/>
    <lineage>
        <taxon>Bacteria</taxon>
        <taxon>Bacillati</taxon>
        <taxon>Bacillota</taxon>
        <taxon>Bacilli</taxon>
        <taxon>Bacillales</taxon>
        <taxon>Paenibacillaceae</taxon>
        <taxon>Brevibacillus</taxon>
    </lineage>
</organism>
<proteinExistence type="predicted"/>
<dbReference type="PROSITE" id="PS00626">
    <property type="entry name" value="RCC1_2"/>
    <property type="match status" value="1"/>
</dbReference>
<name>A0A517IGG8_BREBE</name>
<sequence length="66" mass="7323">MDIRGECWWVLGVPDSEVPKSYSPIQVETLSDISAISSGSYHTMALKSDGTVWTWGKNSTGQNWCE</sequence>
<dbReference type="AlphaFoldDB" id="A0A517IGG8"/>
<dbReference type="RefSeq" id="WP_144619455.1">
    <property type="nucleotide sequence ID" value="NZ_CP042161.1"/>
</dbReference>
<dbReference type="Gene3D" id="2.130.10.30">
    <property type="entry name" value="Regulator of chromosome condensation 1/beta-lactamase-inhibitor protein II"/>
    <property type="match status" value="1"/>
</dbReference>
<evidence type="ECO:0008006" key="3">
    <source>
        <dbReference type="Google" id="ProtNLM"/>
    </source>
</evidence>
<dbReference type="EMBL" id="CP042161">
    <property type="protein sequence ID" value="QDS37985.1"/>
    <property type="molecule type" value="Genomic_DNA"/>
</dbReference>
<dbReference type="Proteomes" id="UP000317713">
    <property type="component" value="Chromosome"/>
</dbReference>
<evidence type="ECO:0000313" key="2">
    <source>
        <dbReference type="Proteomes" id="UP000317713"/>
    </source>
</evidence>
<dbReference type="Pfam" id="PF13540">
    <property type="entry name" value="RCC1_2"/>
    <property type="match status" value="1"/>
</dbReference>
<gene>
    <name evidence="1" type="ORF">FPS98_30590</name>
</gene>
<reference evidence="1 2" key="1">
    <citation type="submission" date="2019-07" db="EMBL/GenBank/DDBJ databases">
        <title>Characterization of Brevibacillus brevis HK544, as a potential biocontrol agent.</title>
        <authorList>
            <person name="Kim H."/>
        </authorList>
    </citation>
    <scope>NUCLEOTIDE SEQUENCE [LARGE SCALE GENOMIC DNA]</scope>
    <source>
        <strain evidence="1 2">HK544</strain>
    </source>
</reference>
<evidence type="ECO:0000313" key="1">
    <source>
        <dbReference type="EMBL" id="QDS37985.1"/>
    </source>
</evidence>
<accession>A0A517IGG8</accession>
<dbReference type="InterPro" id="IPR000408">
    <property type="entry name" value="Reg_chr_condens"/>
</dbReference>
<dbReference type="InterPro" id="IPR009091">
    <property type="entry name" value="RCC1/BLIP-II"/>
</dbReference>
<dbReference type="SUPFAM" id="SSF50985">
    <property type="entry name" value="RCC1/BLIP-II"/>
    <property type="match status" value="1"/>
</dbReference>